<keyword evidence="12" id="KW-1185">Reference proteome</keyword>
<dbReference type="InterPro" id="IPR055348">
    <property type="entry name" value="DctQ"/>
</dbReference>
<feature type="domain" description="Tripartite ATP-independent periplasmic transporters DctQ component" evidence="10">
    <location>
        <begin position="8"/>
        <end position="139"/>
    </location>
</feature>
<keyword evidence="2 9" id="KW-0813">Transport</keyword>
<organism evidence="11 12">
    <name type="scientific">Jiella endophytica</name>
    <dbReference type="NCBI Taxonomy" id="2558362"/>
    <lineage>
        <taxon>Bacteria</taxon>
        <taxon>Pseudomonadati</taxon>
        <taxon>Pseudomonadota</taxon>
        <taxon>Alphaproteobacteria</taxon>
        <taxon>Hyphomicrobiales</taxon>
        <taxon>Aurantimonadaceae</taxon>
        <taxon>Jiella</taxon>
    </lineage>
</organism>
<evidence type="ECO:0000256" key="2">
    <source>
        <dbReference type="ARBA" id="ARBA00022448"/>
    </source>
</evidence>
<keyword evidence="7 9" id="KW-0472">Membrane</keyword>
<comment type="caution">
    <text evidence="9">Lacks conserved residue(s) required for the propagation of feature annotation.</text>
</comment>
<feature type="transmembrane region" description="Helical" evidence="9">
    <location>
        <begin position="115"/>
        <end position="138"/>
    </location>
</feature>
<comment type="caution">
    <text evidence="11">The sequence shown here is derived from an EMBL/GenBank/DDBJ whole genome shotgun (WGS) entry which is preliminary data.</text>
</comment>
<comment type="subunit">
    <text evidence="9">The complex comprises the extracytoplasmic solute receptor protein and the two transmembrane proteins.</text>
</comment>
<reference evidence="11 12" key="1">
    <citation type="submission" date="2019-03" db="EMBL/GenBank/DDBJ databases">
        <title>Jiella endophytica sp. nov., a novel endophytic bacterium isolated from root of Ficus microcarpa Linn. f.</title>
        <authorList>
            <person name="Tuo L."/>
        </authorList>
    </citation>
    <scope>NUCLEOTIDE SEQUENCE [LARGE SCALE GENOMIC DNA]</scope>
    <source>
        <strain evidence="11 12">CBS5Q-3</strain>
    </source>
</reference>
<comment type="function">
    <text evidence="9">Part of the tripartite ATP-independent periplasmic (TRAP) transport system.</text>
</comment>
<dbReference type="GO" id="GO:0022857">
    <property type="term" value="F:transmembrane transporter activity"/>
    <property type="evidence" value="ECO:0007669"/>
    <property type="project" value="UniProtKB-UniRule"/>
</dbReference>
<evidence type="ECO:0000256" key="6">
    <source>
        <dbReference type="ARBA" id="ARBA00022989"/>
    </source>
</evidence>
<dbReference type="PANTHER" id="PTHR35011:SF4">
    <property type="entry name" value="SLL1102 PROTEIN"/>
    <property type="match status" value="1"/>
</dbReference>
<keyword evidence="3" id="KW-1003">Cell membrane</keyword>
<evidence type="ECO:0000256" key="5">
    <source>
        <dbReference type="ARBA" id="ARBA00022692"/>
    </source>
</evidence>
<accession>A0A4Y8RPX3</accession>
<evidence type="ECO:0000256" key="3">
    <source>
        <dbReference type="ARBA" id="ARBA00022475"/>
    </source>
</evidence>
<dbReference type="OrthoDB" id="9794346at2"/>
<proteinExistence type="inferred from homology"/>
<feature type="transmembrane region" description="Helical" evidence="9">
    <location>
        <begin position="70"/>
        <end position="95"/>
    </location>
</feature>
<dbReference type="Proteomes" id="UP000298179">
    <property type="component" value="Unassembled WGS sequence"/>
</dbReference>
<evidence type="ECO:0000259" key="10">
    <source>
        <dbReference type="Pfam" id="PF04290"/>
    </source>
</evidence>
<evidence type="ECO:0000313" key="11">
    <source>
        <dbReference type="EMBL" id="TFF25668.1"/>
    </source>
</evidence>
<dbReference type="PANTHER" id="PTHR35011">
    <property type="entry name" value="2,3-DIKETO-L-GULONATE TRAP TRANSPORTER SMALL PERMEASE PROTEIN YIAM"/>
    <property type="match status" value="1"/>
</dbReference>
<protein>
    <recommendedName>
        <fullName evidence="9">TRAP transporter small permease protein</fullName>
    </recommendedName>
</protein>
<evidence type="ECO:0000256" key="8">
    <source>
        <dbReference type="ARBA" id="ARBA00038436"/>
    </source>
</evidence>
<dbReference type="EMBL" id="SOZD01000002">
    <property type="protein sequence ID" value="TFF25668.1"/>
    <property type="molecule type" value="Genomic_DNA"/>
</dbReference>
<gene>
    <name evidence="11" type="ORF">E3C22_06575</name>
</gene>
<evidence type="ECO:0000256" key="7">
    <source>
        <dbReference type="ARBA" id="ARBA00023136"/>
    </source>
</evidence>
<comment type="similarity">
    <text evidence="8 9">Belongs to the TRAP transporter small permease family.</text>
</comment>
<keyword evidence="6 9" id="KW-1133">Transmembrane helix</keyword>
<evidence type="ECO:0000313" key="12">
    <source>
        <dbReference type="Proteomes" id="UP000298179"/>
    </source>
</evidence>
<comment type="subcellular location">
    <subcellularLocation>
        <location evidence="1 9">Cell inner membrane</location>
        <topology evidence="1 9">Multi-pass membrane protein</topology>
    </subcellularLocation>
</comment>
<evidence type="ECO:0000256" key="1">
    <source>
        <dbReference type="ARBA" id="ARBA00004429"/>
    </source>
</evidence>
<evidence type="ECO:0000256" key="4">
    <source>
        <dbReference type="ARBA" id="ARBA00022519"/>
    </source>
</evidence>
<name>A0A4Y8RPX3_9HYPH</name>
<dbReference type="InterPro" id="IPR007387">
    <property type="entry name" value="TRAP_DctQ"/>
</dbReference>
<dbReference type="GO" id="GO:0005886">
    <property type="term" value="C:plasma membrane"/>
    <property type="evidence" value="ECO:0007669"/>
    <property type="project" value="UniProtKB-SubCell"/>
</dbReference>
<keyword evidence="5 9" id="KW-0812">Transmembrane</keyword>
<sequence>MAWTGLAMVLLIAFNVIARYLFSYGVVGLQEMEWHLMAVGALFGMPYALNRGEEVRVDVLYGSFPPKVKLVVDAVGVLCLGLISLMIAKLALGFVAQSYALGEGSADPGGLPYRWILKAAIPAAFLLLAIQSFARFVFDLARLTGHRPISPTES</sequence>
<dbReference type="AlphaFoldDB" id="A0A4Y8RPX3"/>
<dbReference type="Pfam" id="PF04290">
    <property type="entry name" value="DctQ"/>
    <property type="match status" value="1"/>
</dbReference>
<evidence type="ECO:0000256" key="9">
    <source>
        <dbReference type="RuleBase" id="RU369079"/>
    </source>
</evidence>
<keyword evidence="4 9" id="KW-0997">Cell inner membrane</keyword>